<dbReference type="Proteomes" id="UP000573697">
    <property type="component" value="Unassembled WGS sequence"/>
</dbReference>
<dbReference type="InterPro" id="IPR055406">
    <property type="entry name" value="HEAT_Maestro"/>
</dbReference>
<evidence type="ECO:0000313" key="2">
    <source>
        <dbReference type="EMBL" id="NWS26244.1"/>
    </source>
</evidence>
<gene>
    <name evidence="2" type="primary">Mroh7</name>
    <name evidence="2" type="ORF">POLCAE_R10152</name>
</gene>
<sequence length="161" mass="18161">WDLPALAFFVEVLECLDLSKHGRSALLVMSRHLPSECRDRLRLELRGLVVLSKEPSLSAGIRGLCRHLVEQLADPDGDMVAMTLSVLTHMLEEKDLKIPSVTAPKLAEPLLPHFENDNSHVQLLSIQLFCKVMERVVEEGEKPLTRIVSQSLLPLFLRLHD</sequence>
<dbReference type="InterPro" id="IPR016024">
    <property type="entry name" value="ARM-type_fold"/>
</dbReference>
<dbReference type="PANTHER" id="PTHR23120:SF42">
    <property type="entry name" value="MAESTRO HEAT-LIKE REPEAT FAMILY MEMBER 3"/>
    <property type="match status" value="1"/>
</dbReference>
<feature type="non-terminal residue" evidence="2">
    <location>
        <position position="161"/>
    </location>
</feature>
<dbReference type="InterPro" id="IPR045206">
    <property type="entry name" value="Maestro_heat-like_prot"/>
</dbReference>
<evidence type="ECO:0000259" key="1">
    <source>
        <dbReference type="Pfam" id="PF23227"/>
    </source>
</evidence>
<dbReference type="GO" id="GO:0005737">
    <property type="term" value="C:cytoplasm"/>
    <property type="evidence" value="ECO:0007669"/>
    <property type="project" value="TreeGrafter"/>
</dbReference>
<keyword evidence="3" id="KW-1185">Reference proteome</keyword>
<dbReference type="InterPro" id="IPR011989">
    <property type="entry name" value="ARM-like"/>
</dbReference>
<accession>A0A7K5E111</accession>
<dbReference type="AlphaFoldDB" id="A0A7K5E111"/>
<protein>
    <submittedName>
        <fullName evidence="2">MROH7 protein</fullName>
    </submittedName>
</protein>
<proteinExistence type="predicted"/>
<dbReference type="SUPFAM" id="SSF48371">
    <property type="entry name" value="ARM repeat"/>
    <property type="match status" value="1"/>
</dbReference>
<dbReference type="EMBL" id="VYXF01002629">
    <property type="protein sequence ID" value="NWS26244.1"/>
    <property type="molecule type" value="Genomic_DNA"/>
</dbReference>
<feature type="non-terminal residue" evidence="2">
    <location>
        <position position="1"/>
    </location>
</feature>
<dbReference type="Gene3D" id="1.25.10.10">
    <property type="entry name" value="Leucine-rich Repeat Variant"/>
    <property type="match status" value="1"/>
</dbReference>
<comment type="caution">
    <text evidence="2">The sequence shown here is derived from an EMBL/GenBank/DDBJ whole genome shotgun (WGS) entry which is preliminary data.</text>
</comment>
<feature type="domain" description="Maestro/Maestro-like HEAT-repeats" evidence="1">
    <location>
        <begin position="43"/>
        <end position="161"/>
    </location>
</feature>
<name>A0A7K5E111_POLCE</name>
<organism evidence="2 3">
    <name type="scientific">Polioptila caerulea</name>
    <name type="common">Blue-grey gnatcatcher</name>
    <dbReference type="NCBI Taxonomy" id="66707"/>
    <lineage>
        <taxon>Eukaryota</taxon>
        <taxon>Metazoa</taxon>
        <taxon>Chordata</taxon>
        <taxon>Craniata</taxon>
        <taxon>Vertebrata</taxon>
        <taxon>Euteleostomi</taxon>
        <taxon>Archelosauria</taxon>
        <taxon>Archosauria</taxon>
        <taxon>Dinosauria</taxon>
        <taxon>Saurischia</taxon>
        <taxon>Theropoda</taxon>
        <taxon>Coelurosauria</taxon>
        <taxon>Aves</taxon>
        <taxon>Neognathae</taxon>
        <taxon>Neoaves</taxon>
        <taxon>Telluraves</taxon>
        <taxon>Australaves</taxon>
        <taxon>Passeriformes</taxon>
        <taxon>Certhiidae</taxon>
        <taxon>Polioptilinae</taxon>
        <taxon>Polioptila</taxon>
    </lineage>
</organism>
<evidence type="ECO:0000313" key="3">
    <source>
        <dbReference type="Proteomes" id="UP000573697"/>
    </source>
</evidence>
<dbReference type="Pfam" id="PF23227">
    <property type="entry name" value="HEAT_MROH2B_C"/>
    <property type="match status" value="1"/>
</dbReference>
<dbReference type="PANTHER" id="PTHR23120">
    <property type="entry name" value="MAESTRO-RELATED HEAT DOMAIN-CONTAINING"/>
    <property type="match status" value="1"/>
</dbReference>
<reference evidence="2 3" key="1">
    <citation type="submission" date="2019-09" db="EMBL/GenBank/DDBJ databases">
        <title>Bird 10,000 Genomes (B10K) Project - Family phase.</title>
        <authorList>
            <person name="Zhang G."/>
        </authorList>
    </citation>
    <scope>NUCLEOTIDE SEQUENCE [LARGE SCALE GENOMIC DNA]</scope>
    <source>
        <strain evidence="2">B10K-DU-001-66</strain>
        <tissue evidence="2">Muscle</tissue>
    </source>
</reference>